<keyword evidence="7" id="KW-1185">Reference proteome</keyword>
<organism evidence="7 8">
    <name type="scientific">Panagrellus redivivus</name>
    <name type="common">Microworm</name>
    <dbReference type="NCBI Taxonomy" id="6233"/>
    <lineage>
        <taxon>Eukaryota</taxon>
        <taxon>Metazoa</taxon>
        <taxon>Ecdysozoa</taxon>
        <taxon>Nematoda</taxon>
        <taxon>Chromadorea</taxon>
        <taxon>Rhabditida</taxon>
        <taxon>Tylenchina</taxon>
        <taxon>Panagrolaimomorpha</taxon>
        <taxon>Panagrolaimoidea</taxon>
        <taxon>Panagrolaimidae</taxon>
        <taxon>Panagrellus</taxon>
    </lineage>
</organism>
<keyword evidence="4 6" id="KW-0472">Membrane</keyword>
<reference evidence="7" key="1">
    <citation type="journal article" date="2013" name="Genetics">
        <title>The draft genome and transcriptome of Panagrellus redivivus are shaped by the harsh demands of a free-living lifestyle.</title>
        <authorList>
            <person name="Srinivasan J."/>
            <person name="Dillman A.R."/>
            <person name="Macchietto M.G."/>
            <person name="Heikkinen L."/>
            <person name="Lakso M."/>
            <person name="Fracchia K.M."/>
            <person name="Antoshechkin I."/>
            <person name="Mortazavi A."/>
            <person name="Wong G."/>
            <person name="Sternberg P.W."/>
        </authorList>
    </citation>
    <scope>NUCLEOTIDE SEQUENCE [LARGE SCALE GENOMIC DNA]</scope>
    <source>
        <strain evidence="7">MT8872</strain>
    </source>
</reference>
<accession>A0A7E4VIZ7</accession>
<dbReference type="PANTHER" id="PTHR46671">
    <property type="entry name" value="PROTEIN CBG11221"/>
    <property type="match status" value="1"/>
</dbReference>
<dbReference type="GO" id="GO:0016757">
    <property type="term" value="F:glycosyltransferase activity"/>
    <property type="evidence" value="ECO:0007669"/>
    <property type="project" value="UniProtKB-KW"/>
</dbReference>
<comment type="subcellular location">
    <subcellularLocation>
        <location evidence="1">Membrane</location>
        <topology evidence="1">Single-pass type II membrane protein</topology>
    </subcellularLocation>
</comment>
<keyword evidence="3" id="KW-0808">Transferase</keyword>
<evidence type="ECO:0000256" key="2">
    <source>
        <dbReference type="ARBA" id="ARBA00022676"/>
    </source>
</evidence>
<evidence type="ECO:0000256" key="3">
    <source>
        <dbReference type="ARBA" id="ARBA00022679"/>
    </source>
</evidence>
<keyword evidence="5" id="KW-0325">Glycoprotein</keyword>
<proteinExistence type="predicted"/>
<reference evidence="8" key="2">
    <citation type="submission" date="2020-10" db="UniProtKB">
        <authorList>
            <consortium name="WormBaseParasite"/>
        </authorList>
    </citation>
    <scope>IDENTIFICATION</scope>
</reference>
<evidence type="ECO:0000313" key="8">
    <source>
        <dbReference type="WBParaSite" id="Pan_g21756.t1"/>
    </source>
</evidence>
<keyword evidence="2" id="KW-0328">Glycosyltransferase</keyword>
<evidence type="ECO:0000313" key="7">
    <source>
        <dbReference type="Proteomes" id="UP000492821"/>
    </source>
</evidence>
<sequence length="519" mass="60014">MSWLHLATRPFPWIGLDLVDINRTIELLVLTFYIMNSDAEAVKLIEEAEECEALNYEFSPNRVPSKFTIPKSFIVFVFLWFCLLGYYSFSNGVLVKGISEVFYADAKSYNSVLKDVGFFIRPAMTQNLSCQQYFEKPPKKWVKEDRIVLESDPDDLNMTCEAIKTRNYFPNHAYSAAEALFPIAYARIVYKNYLFHEMELSATYSPQNAYCFAIDSKANETFKIRMHALSNCLPNVIIADNEYDVDSAGHNMNRVHLSCLQKLSKYNWRYVFLLQNFDAAIKTNAEMVQILHWYDGANDVEVSPMLSGRVNYSLDWRLGNLGLYKNSSLNMINSQNVNISFAKGLNQCSLSREMVDVVLNDFNLTKMMNYLDSMSYGVDETLFPTLNAMDFLKVPGGFTTKCIKERISVETMTRRSNWVWSAADKCKSGIIRHNICILGVENLKELTKWPQLFANKFQPSKDFGAYVCWREWMFNRGNDPDGQVPEKVLNRTFYESSLLVRFQKESRKSGFNVNEFKCR</sequence>
<feature type="transmembrane region" description="Helical" evidence="6">
    <location>
        <begin position="72"/>
        <end position="89"/>
    </location>
</feature>
<dbReference type="AlphaFoldDB" id="A0A7E4VIZ7"/>
<evidence type="ECO:0000256" key="4">
    <source>
        <dbReference type="ARBA" id="ARBA00023136"/>
    </source>
</evidence>
<dbReference type="InterPro" id="IPR003406">
    <property type="entry name" value="Glyco_trans_14"/>
</dbReference>
<evidence type="ECO:0000256" key="6">
    <source>
        <dbReference type="SAM" id="Phobius"/>
    </source>
</evidence>
<dbReference type="GO" id="GO:0016020">
    <property type="term" value="C:membrane"/>
    <property type="evidence" value="ECO:0007669"/>
    <property type="project" value="UniProtKB-SubCell"/>
</dbReference>
<evidence type="ECO:0000256" key="1">
    <source>
        <dbReference type="ARBA" id="ARBA00004606"/>
    </source>
</evidence>
<keyword evidence="6" id="KW-0812">Transmembrane</keyword>
<dbReference type="Proteomes" id="UP000492821">
    <property type="component" value="Unassembled WGS sequence"/>
</dbReference>
<protein>
    <submittedName>
        <fullName evidence="8">Nucleotid_trans domain-containing protein</fullName>
    </submittedName>
</protein>
<evidence type="ECO:0000256" key="5">
    <source>
        <dbReference type="ARBA" id="ARBA00023180"/>
    </source>
</evidence>
<dbReference type="PANTHER" id="PTHR46671:SF7">
    <property type="entry name" value="CORE-2_I-BRANCHING ENZYME"/>
    <property type="match status" value="1"/>
</dbReference>
<dbReference type="WBParaSite" id="Pan_g21756.t1">
    <property type="protein sequence ID" value="Pan_g21756.t1"/>
    <property type="gene ID" value="Pan_g21756"/>
</dbReference>
<name>A0A7E4VIZ7_PANRE</name>
<keyword evidence="6" id="KW-1133">Transmembrane helix</keyword>
<dbReference type="Pfam" id="PF02485">
    <property type="entry name" value="Branch"/>
    <property type="match status" value="1"/>
</dbReference>